<evidence type="ECO:0000313" key="2">
    <source>
        <dbReference type="Proteomes" id="UP000015102"/>
    </source>
</evidence>
<name>T1H1X2_MEGSC</name>
<keyword evidence="2" id="KW-1185">Reference proteome</keyword>
<sequence>MYIHYQFQFICQTITNKMFKITLAIFAVIACAAAKPGLVAPLAYTAPVVDAPGVVTATSSQFIARNHHGIVAPVVAPVAAKIVAPAPLAYTAPIVKAAAPLAYTAPVAYSSPIVASAPIVKAATPLAYTAPVAYSSPLVHSHLASPLTYSAPLLF</sequence>
<dbReference type="EnsemblMetazoa" id="MESCA010196-RA">
    <property type="protein sequence ID" value="MESCA010196-PA"/>
    <property type="gene ID" value="MESCA010196"/>
</dbReference>
<dbReference type="HOGENOM" id="CLU_134025_0_1_1"/>
<evidence type="ECO:0008006" key="3">
    <source>
        <dbReference type="Google" id="ProtNLM"/>
    </source>
</evidence>
<accession>T1H1X2</accession>
<dbReference type="PANTHER" id="PTHR35685:SF2">
    <property type="entry name" value="825-OAK-RELATED"/>
    <property type="match status" value="1"/>
</dbReference>
<dbReference type="EMBL" id="CAQQ02196279">
    <property type="status" value="NOT_ANNOTATED_CDS"/>
    <property type="molecule type" value="Genomic_DNA"/>
</dbReference>
<dbReference type="Proteomes" id="UP000015102">
    <property type="component" value="Unassembled WGS sequence"/>
</dbReference>
<reference evidence="1" key="2">
    <citation type="submission" date="2015-06" db="UniProtKB">
        <authorList>
            <consortium name="EnsemblMetazoa"/>
        </authorList>
    </citation>
    <scope>IDENTIFICATION</scope>
</reference>
<protein>
    <recommendedName>
        <fullName evidence="3">Cuticle protein</fullName>
    </recommendedName>
</protein>
<proteinExistence type="predicted"/>
<dbReference type="PANTHER" id="PTHR35685">
    <property type="entry name" value="825-OAK-RELATED-RELATED"/>
    <property type="match status" value="1"/>
</dbReference>
<dbReference type="AlphaFoldDB" id="T1H1X2"/>
<dbReference type="OMA" id="QFICQTI"/>
<evidence type="ECO:0000313" key="1">
    <source>
        <dbReference type="EnsemblMetazoa" id="MESCA010196-PA"/>
    </source>
</evidence>
<organism evidence="1 2">
    <name type="scientific">Megaselia scalaris</name>
    <name type="common">Humpbacked fly</name>
    <name type="synonym">Phora scalaris</name>
    <dbReference type="NCBI Taxonomy" id="36166"/>
    <lineage>
        <taxon>Eukaryota</taxon>
        <taxon>Metazoa</taxon>
        <taxon>Ecdysozoa</taxon>
        <taxon>Arthropoda</taxon>
        <taxon>Hexapoda</taxon>
        <taxon>Insecta</taxon>
        <taxon>Pterygota</taxon>
        <taxon>Neoptera</taxon>
        <taxon>Endopterygota</taxon>
        <taxon>Diptera</taxon>
        <taxon>Brachycera</taxon>
        <taxon>Muscomorpha</taxon>
        <taxon>Platypezoidea</taxon>
        <taxon>Phoridae</taxon>
        <taxon>Megaseliini</taxon>
        <taxon>Megaselia</taxon>
    </lineage>
</organism>
<reference evidence="2" key="1">
    <citation type="submission" date="2013-02" db="EMBL/GenBank/DDBJ databases">
        <authorList>
            <person name="Hughes D."/>
        </authorList>
    </citation>
    <scope>NUCLEOTIDE SEQUENCE</scope>
    <source>
        <strain>Durham</strain>
        <strain evidence="2">NC isolate 2 -- Noor lab</strain>
    </source>
</reference>